<dbReference type="RefSeq" id="WP_225687623.1">
    <property type="nucleotide sequence ID" value="NZ_JAERSE020000002.1"/>
</dbReference>
<evidence type="ECO:0000256" key="1">
    <source>
        <dbReference type="SAM" id="MobiDB-lite"/>
    </source>
</evidence>
<evidence type="ECO:0000313" key="2">
    <source>
        <dbReference type="EMBL" id="MCA6067158.1"/>
    </source>
</evidence>
<protein>
    <submittedName>
        <fullName evidence="2">Uncharacterized protein</fullName>
    </submittedName>
</protein>
<reference evidence="2 3" key="1">
    <citation type="submission" date="2021-09" db="EMBL/GenBank/DDBJ databases">
        <title>Genome sequencing and assembly of Chryseobacterium sp. RG1.</title>
        <authorList>
            <person name="Chhetri G."/>
        </authorList>
    </citation>
    <scope>NUCLEOTIDE SEQUENCE [LARGE SCALE GENOMIC DNA]</scope>
    <source>
        <strain evidence="2 3">RG1</strain>
    </source>
</reference>
<accession>A0ABS8A144</accession>
<gene>
    <name evidence="2" type="ORF">JI747_008210</name>
</gene>
<sequence length="341" mass="39041">MKKFLQAFMTCFVIISFAQNKEVIKFRGNITNNSEGSAYKFLTVLDQREDKSIGTLPFGETKEMKEVVFPTTPSNDFGSWYTKSNYQGGGFEFILILKRLKLSVGETVGKNTEGKMDFSAQTFLKDGDQYHFLYKKDTVFSFSNKEVSEFMVKNIPTIYSIFIKKSYEIKPTEKSVVFADLKDYETFAKNNYEVFKGDQLKDGIYLDHQSFFNQVPEQGNYVLERNDKGEVTKAIKEENGKKNKISAFKIFAYVENGKAYKKTMSGFVELNRNEKGFYIISNKGSLFPVQSNSTYGMFGLIGGIAGAIEENSRQKKMQKQDKEEVHIDSLTGEYDFQDSEI</sequence>
<dbReference type="EMBL" id="JAERSE020000002">
    <property type="protein sequence ID" value="MCA6067158.1"/>
    <property type="molecule type" value="Genomic_DNA"/>
</dbReference>
<dbReference type="Proteomes" id="UP000618240">
    <property type="component" value="Unassembled WGS sequence"/>
</dbReference>
<feature type="compositionally biased region" description="Basic and acidic residues" evidence="1">
    <location>
        <begin position="315"/>
        <end position="327"/>
    </location>
</feature>
<feature type="region of interest" description="Disordered" evidence="1">
    <location>
        <begin position="315"/>
        <end position="341"/>
    </location>
</feature>
<keyword evidence="3" id="KW-1185">Reference proteome</keyword>
<comment type="caution">
    <text evidence="2">The sequence shown here is derived from an EMBL/GenBank/DDBJ whole genome shotgun (WGS) entry which is preliminary data.</text>
</comment>
<name>A0ABS8A144_9FLAO</name>
<evidence type="ECO:0000313" key="3">
    <source>
        <dbReference type="Proteomes" id="UP000618240"/>
    </source>
</evidence>
<organism evidence="2 3">
    <name type="scientific">Chryseobacterium tagetis</name>
    <dbReference type="NCBI Taxonomy" id="2801334"/>
    <lineage>
        <taxon>Bacteria</taxon>
        <taxon>Pseudomonadati</taxon>
        <taxon>Bacteroidota</taxon>
        <taxon>Flavobacteriia</taxon>
        <taxon>Flavobacteriales</taxon>
        <taxon>Weeksellaceae</taxon>
        <taxon>Chryseobacterium group</taxon>
        <taxon>Chryseobacterium</taxon>
    </lineage>
</organism>
<proteinExistence type="predicted"/>